<dbReference type="RefSeq" id="WP_214298771.1">
    <property type="nucleotide sequence ID" value="NZ_JAHDYS010000008.1"/>
</dbReference>
<keyword evidence="2" id="KW-0547">Nucleotide-binding</keyword>
<dbReference type="Gene3D" id="2.60.200.40">
    <property type="match status" value="1"/>
</dbReference>
<dbReference type="PANTHER" id="PTHR12358">
    <property type="entry name" value="SPHINGOSINE KINASE"/>
    <property type="match status" value="1"/>
</dbReference>
<evidence type="ECO:0000259" key="5">
    <source>
        <dbReference type="PROSITE" id="PS50146"/>
    </source>
</evidence>
<dbReference type="Pfam" id="PF00781">
    <property type="entry name" value="DAGK_cat"/>
    <property type="match status" value="1"/>
</dbReference>
<keyword evidence="1" id="KW-0808">Transferase</keyword>
<dbReference type="InterPro" id="IPR050187">
    <property type="entry name" value="Lipid_Phosphate_FormReg"/>
</dbReference>
<dbReference type="InterPro" id="IPR045540">
    <property type="entry name" value="YegS/DAGK_C"/>
</dbReference>
<dbReference type="Gene3D" id="3.40.50.10330">
    <property type="entry name" value="Probable inorganic polyphosphate/atp-NAD kinase, domain 1"/>
    <property type="match status" value="1"/>
</dbReference>
<dbReference type="InterPro" id="IPR017438">
    <property type="entry name" value="ATP-NAD_kinase_N"/>
</dbReference>
<evidence type="ECO:0000256" key="3">
    <source>
        <dbReference type="ARBA" id="ARBA00022777"/>
    </source>
</evidence>
<name>A0ABS5U932_9BACT</name>
<organism evidence="6 7">
    <name type="scientific">Pelotalea chapellei</name>
    <dbReference type="NCBI Taxonomy" id="44671"/>
    <lineage>
        <taxon>Bacteria</taxon>
        <taxon>Pseudomonadati</taxon>
        <taxon>Thermodesulfobacteriota</taxon>
        <taxon>Desulfuromonadia</taxon>
        <taxon>Geobacterales</taxon>
        <taxon>Geobacteraceae</taxon>
        <taxon>Pelotalea</taxon>
    </lineage>
</organism>
<comment type="caution">
    <text evidence="6">The sequence shown here is derived from an EMBL/GenBank/DDBJ whole genome shotgun (WGS) entry which is preliminary data.</text>
</comment>
<dbReference type="EMBL" id="JAHDYS010000008">
    <property type="protein sequence ID" value="MBT1072175.1"/>
    <property type="molecule type" value="Genomic_DNA"/>
</dbReference>
<reference evidence="6 7" key="1">
    <citation type="submission" date="2021-05" db="EMBL/GenBank/DDBJ databases">
        <title>The draft genome of Geobacter chapellei DSM 13688.</title>
        <authorList>
            <person name="Xu Z."/>
            <person name="Masuda Y."/>
            <person name="Itoh H."/>
            <person name="Senoo K."/>
        </authorList>
    </citation>
    <scope>NUCLEOTIDE SEQUENCE [LARGE SCALE GENOMIC DNA]</scope>
    <source>
        <strain evidence="6 7">DSM 13688</strain>
    </source>
</reference>
<dbReference type="SMART" id="SM00046">
    <property type="entry name" value="DAGKc"/>
    <property type="match status" value="1"/>
</dbReference>
<dbReference type="InterPro" id="IPR001206">
    <property type="entry name" value="Diacylglycerol_kinase_cat_dom"/>
</dbReference>
<evidence type="ECO:0000313" key="7">
    <source>
        <dbReference type="Proteomes" id="UP000784128"/>
    </source>
</evidence>
<dbReference type="PROSITE" id="PS50146">
    <property type="entry name" value="DAGK"/>
    <property type="match status" value="1"/>
</dbReference>
<feature type="domain" description="DAGKc" evidence="5">
    <location>
        <begin position="11"/>
        <end position="141"/>
    </location>
</feature>
<proteinExistence type="predicted"/>
<dbReference type="SUPFAM" id="SSF111331">
    <property type="entry name" value="NAD kinase/diacylglycerol kinase-like"/>
    <property type="match status" value="1"/>
</dbReference>
<dbReference type="PANTHER" id="PTHR12358:SF54">
    <property type="entry name" value="SPHINGOSINE KINASE RELATED PROTEIN"/>
    <property type="match status" value="1"/>
</dbReference>
<evidence type="ECO:0000256" key="2">
    <source>
        <dbReference type="ARBA" id="ARBA00022741"/>
    </source>
</evidence>
<dbReference type="InterPro" id="IPR016064">
    <property type="entry name" value="NAD/diacylglycerol_kinase_sf"/>
</dbReference>
<keyword evidence="7" id="KW-1185">Reference proteome</keyword>
<dbReference type="Pfam" id="PF19279">
    <property type="entry name" value="YegS_C"/>
    <property type="match status" value="1"/>
</dbReference>
<dbReference type="Proteomes" id="UP000784128">
    <property type="component" value="Unassembled WGS sequence"/>
</dbReference>
<evidence type="ECO:0000256" key="4">
    <source>
        <dbReference type="ARBA" id="ARBA00022840"/>
    </source>
</evidence>
<sequence length="310" mass="33681">MIPESAMVDHTNSLRLAVIINAGSGSVRDADLAAQVCSQFSAKGVEVEFCVCAEGTDIRQHAVKALQHGCTVVVAGGGDGTVSTVASVVAGTSAALGVLPLGTLNHFAKDLGIPLGLEEAVATIVEGRVAKVDIGELNGRTFINNSSLGLYPKIVRHREEHQRLGRSKWWAFCKAILMVLGRYSFLKVKLSTDEKEIIRSTPFVFIGNNEYEIHGLSIGTRARIDSGILSLYMTRRAGRIRLLGLALRGLFGFLKDSVDFDTITTSEVTIDTRGRSVQVALDGELFQIELPLRYRCRKQELGVIVRNVKE</sequence>
<keyword evidence="4" id="KW-0067">ATP-binding</keyword>
<keyword evidence="3" id="KW-0418">Kinase</keyword>
<gene>
    <name evidence="6" type="ORF">KJB30_10295</name>
</gene>
<accession>A0ABS5U932</accession>
<protein>
    <recommendedName>
        <fullName evidence="5">DAGKc domain-containing protein</fullName>
    </recommendedName>
</protein>
<evidence type="ECO:0000313" key="6">
    <source>
        <dbReference type="EMBL" id="MBT1072175.1"/>
    </source>
</evidence>
<evidence type="ECO:0000256" key="1">
    <source>
        <dbReference type="ARBA" id="ARBA00022679"/>
    </source>
</evidence>